<evidence type="ECO:0000256" key="7">
    <source>
        <dbReference type="ARBA" id="ARBA00023015"/>
    </source>
</evidence>
<comment type="caution">
    <text evidence="15">The sequence shown here is derived from an EMBL/GenBank/DDBJ whole genome shotgun (WGS) entry which is preliminary data.</text>
</comment>
<accession>A0A5M4B3Z0</accession>
<keyword evidence="11" id="KW-0464">Manganese</keyword>
<dbReference type="InterPro" id="IPR022687">
    <property type="entry name" value="HTH_DTXR"/>
</dbReference>
<evidence type="ECO:0000259" key="14">
    <source>
        <dbReference type="PROSITE" id="PS50944"/>
    </source>
</evidence>
<evidence type="ECO:0000256" key="2">
    <source>
        <dbReference type="ARBA" id="ARBA00007871"/>
    </source>
</evidence>
<keyword evidence="10" id="KW-0804">Transcription</keyword>
<evidence type="ECO:0000313" key="15">
    <source>
        <dbReference type="EMBL" id="GET34865.1"/>
    </source>
</evidence>
<dbReference type="Proteomes" id="UP000391834">
    <property type="component" value="Unassembled WGS sequence"/>
</dbReference>
<dbReference type="Pfam" id="PF04023">
    <property type="entry name" value="FeoA"/>
    <property type="match status" value="1"/>
</dbReference>
<evidence type="ECO:0000256" key="10">
    <source>
        <dbReference type="ARBA" id="ARBA00023163"/>
    </source>
</evidence>
<proteinExistence type="inferred from homology"/>
<dbReference type="PROSITE" id="PS50944">
    <property type="entry name" value="HTH_DTXR"/>
    <property type="match status" value="1"/>
</dbReference>
<dbReference type="InterPro" id="IPR038157">
    <property type="entry name" value="FeoA_core_dom"/>
</dbReference>
<dbReference type="RefSeq" id="WP_025866036.1">
    <property type="nucleotide sequence ID" value="NZ_BLAX01000001.1"/>
</dbReference>
<keyword evidence="6" id="KW-0678">Repressor</keyword>
<dbReference type="InterPro" id="IPR050536">
    <property type="entry name" value="DtxR_MntR_Metal-Reg"/>
</dbReference>
<protein>
    <recommendedName>
        <fullName evidence="4">Transcriptional regulator MntR</fullName>
    </recommendedName>
    <alternativeName>
        <fullName evidence="13">Manganese transport regulator</fullName>
    </alternativeName>
</protein>
<sequence>MASVTEENYLKALFILVSERGMATISDLSSLLKVSLPTANSMIKNLKKQDLVNYEKYKPLSLTEKGKREAALVLRKHRLTEMFLVTQMGFGWEVVHEIAEQIEHIDSSIFFERMDELMGHPTIDPHGSPIPDKDGRIAEEVYEQLSSCKVGDKVRLIALAHSAADFLKYLNNRDLQLGVEMKVISVEPFDGSMVVSYSNHSSETLTHPVCERLRVELLEH</sequence>
<evidence type="ECO:0000256" key="8">
    <source>
        <dbReference type="ARBA" id="ARBA00023125"/>
    </source>
</evidence>
<dbReference type="GO" id="GO:0046914">
    <property type="term" value="F:transition metal ion binding"/>
    <property type="evidence" value="ECO:0007669"/>
    <property type="project" value="InterPro"/>
</dbReference>
<dbReference type="GO" id="GO:0005737">
    <property type="term" value="C:cytoplasm"/>
    <property type="evidence" value="ECO:0007669"/>
    <property type="project" value="UniProtKB-SubCell"/>
</dbReference>
<reference evidence="15 16" key="1">
    <citation type="submission" date="2019-10" db="EMBL/GenBank/DDBJ databases">
        <title>Prolixibacter strains distinguished by the presence of nitrate reductase genes were adept at nitrate-dependent anaerobic corrosion of metallic iron and carbon steel.</title>
        <authorList>
            <person name="Iino T."/>
            <person name="Shono N."/>
            <person name="Ito K."/>
            <person name="Nakamura R."/>
            <person name="Sueoka K."/>
            <person name="Harayama S."/>
            <person name="Ohkuma M."/>
        </authorList>
    </citation>
    <scope>NUCLEOTIDE SEQUENCE [LARGE SCALE GENOMIC DNA]</scope>
    <source>
        <strain evidence="15 16">JCM 13498</strain>
    </source>
</reference>
<dbReference type="Pfam" id="PF02742">
    <property type="entry name" value="Fe_dep_repr_C"/>
    <property type="match status" value="1"/>
</dbReference>
<dbReference type="Pfam" id="PF01325">
    <property type="entry name" value="Fe_dep_repress"/>
    <property type="match status" value="1"/>
</dbReference>
<evidence type="ECO:0000256" key="13">
    <source>
        <dbReference type="ARBA" id="ARBA00032593"/>
    </source>
</evidence>
<dbReference type="PANTHER" id="PTHR33238">
    <property type="entry name" value="IRON (METAL) DEPENDENT REPRESSOR, DTXR FAMILY"/>
    <property type="match status" value="1"/>
</dbReference>
<dbReference type="InterPro" id="IPR001367">
    <property type="entry name" value="Fe_dep_repressor"/>
</dbReference>
<dbReference type="InterPro" id="IPR022689">
    <property type="entry name" value="Iron_dep_repressor"/>
</dbReference>
<dbReference type="SUPFAM" id="SSF46785">
    <property type="entry name" value="Winged helix' DNA-binding domain"/>
    <property type="match status" value="1"/>
</dbReference>
<dbReference type="PANTHER" id="PTHR33238:SF11">
    <property type="entry name" value="TRANSCRIPTIONAL REGULATOR MNTR"/>
    <property type="match status" value="1"/>
</dbReference>
<dbReference type="InterPro" id="IPR036390">
    <property type="entry name" value="WH_DNA-bd_sf"/>
</dbReference>
<evidence type="ECO:0000256" key="4">
    <source>
        <dbReference type="ARBA" id="ARBA00022386"/>
    </source>
</evidence>
<keyword evidence="5" id="KW-0963">Cytoplasm</keyword>
<keyword evidence="16" id="KW-1185">Reference proteome</keyword>
<dbReference type="GO" id="GO:0003677">
    <property type="term" value="F:DNA binding"/>
    <property type="evidence" value="ECO:0007669"/>
    <property type="project" value="UniProtKB-KW"/>
</dbReference>
<keyword evidence="7" id="KW-0805">Transcription regulation</keyword>
<dbReference type="InterPro" id="IPR007167">
    <property type="entry name" value="Fe-transptr_FeoA-like"/>
</dbReference>
<dbReference type="EMBL" id="BLAX01000001">
    <property type="protein sequence ID" value="GET34865.1"/>
    <property type="molecule type" value="Genomic_DNA"/>
</dbReference>
<name>A0A5M4B3Z0_9BACT</name>
<dbReference type="AlphaFoldDB" id="A0A5M4B3Z0"/>
<comment type="function">
    <text evidence="12">In the presence of manganese, represses expression of mntH and mntS. Up-regulates expression of mntP.</text>
</comment>
<keyword evidence="9" id="KW-0010">Activator</keyword>
<dbReference type="GO" id="GO:0046983">
    <property type="term" value="F:protein dimerization activity"/>
    <property type="evidence" value="ECO:0007669"/>
    <property type="project" value="InterPro"/>
</dbReference>
<comment type="subcellular location">
    <subcellularLocation>
        <location evidence="1">Cytoplasm</location>
    </subcellularLocation>
</comment>
<evidence type="ECO:0000256" key="9">
    <source>
        <dbReference type="ARBA" id="ARBA00023159"/>
    </source>
</evidence>
<dbReference type="OrthoDB" id="9791355at2"/>
<feature type="domain" description="HTH dtxR-type" evidence="14">
    <location>
        <begin position="1"/>
        <end position="63"/>
    </location>
</feature>
<organism evidence="15 16">
    <name type="scientific">Prolixibacter bellariivorans</name>
    <dbReference type="NCBI Taxonomy" id="314319"/>
    <lineage>
        <taxon>Bacteria</taxon>
        <taxon>Pseudomonadati</taxon>
        <taxon>Bacteroidota</taxon>
        <taxon>Bacteroidia</taxon>
        <taxon>Marinilabiliales</taxon>
        <taxon>Prolixibacteraceae</taxon>
        <taxon>Prolixibacter</taxon>
    </lineage>
</organism>
<dbReference type="GO" id="GO:0003700">
    <property type="term" value="F:DNA-binding transcription factor activity"/>
    <property type="evidence" value="ECO:0007669"/>
    <property type="project" value="InterPro"/>
</dbReference>
<evidence type="ECO:0000313" key="16">
    <source>
        <dbReference type="Proteomes" id="UP000391834"/>
    </source>
</evidence>
<dbReference type="SMART" id="SM00529">
    <property type="entry name" value="HTH_DTXR"/>
    <property type="match status" value="1"/>
</dbReference>
<evidence type="ECO:0000256" key="3">
    <source>
        <dbReference type="ARBA" id="ARBA00011738"/>
    </source>
</evidence>
<dbReference type="Gene3D" id="2.30.30.90">
    <property type="match status" value="1"/>
</dbReference>
<comment type="subunit">
    <text evidence="3">Homodimer.</text>
</comment>
<gene>
    <name evidence="15" type="primary">sirR</name>
    <name evidence="15" type="ORF">PbJCM13498_37280</name>
</gene>
<dbReference type="Gene3D" id="1.10.10.10">
    <property type="entry name" value="Winged helix-like DNA-binding domain superfamily/Winged helix DNA-binding domain"/>
    <property type="match status" value="1"/>
</dbReference>
<evidence type="ECO:0000256" key="12">
    <source>
        <dbReference type="ARBA" id="ARBA00025185"/>
    </source>
</evidence>
<dbReference type="Gene3D" id="1.10.60.10">
    <property type="entry name" value="Iron dependent repressor, metal binding and dimerisation domain"/>
    <property type="match status" value="1"/>
</dbReference>
<evidence type="ECO:0000256" key="6">
    <source>
        <dbReference type="ARBA" id="ARBA00022491"/>
    </source>
</evidence>
<keyword evidence="8" id="KW-0238">DNA-binding</keyword>
<evidence type="ECO:0000256" key="5">
    <source>
        <dbReference type="ARBA" id="ARBA00022490"/>
    </source>
</evidence>
<dbReference type="SUPFAM" id="SSF47979">
    <property type="entry name" value="Iron-dependent repressor protein, dimerization domain"/>
    <property type="match status" value="1"/>
</dbReference>
<comment type="similarity">
    <text evidence="2">Belongs to the DtxR/MntR family.</text>
</comment>
<evidence type="ECO:0000256" key="11">
    <source>
        <dbReference type="ARBA" id="ARBA00023211"/>
    </source>
</evidence>
<dbReference type="InterPro" id="IPR036421">
    <property type="entry name" value="Fe_dep_repressor_sf"/>
</dbReference>
<dbReference type="InterPro" id="IPR036388">
    <property type="entry name" value="WH-like_DNA-bd_sf"/>
</dbReference>
<evidence type="ECO:0000256" key="1">
    <source>
        <dbReference type="ARBA" id="ARBA00004496"/>
    </source>
</evidence>